<evidence type="ECO:0000256" key="2">
    <source>
        <dbReference type="ARBA" id="ARBA00005369"/>
    </source>
</evidence>
<dbReference type="SUPFAM" id="SSF53335">
    <property type="entry name" value="S-adenosyl-L-methionine-dependent methyltransferases"/>
    <property type="match status" value="1"/>
</dbReference>
<dbReference type="EMBL" id="VJYK02000169">
    <property type="protein sequence ID" value="MQS03443.1"/>
    <property type="molecule type" value="Genomic_DNA"/>
</dbReference>
<evidence type="ECO:0000256" key="1">
    <source>
        <dbReference type="ARBA" id="ARBA00004496"/>
    </source>
</evidence>
<evidence type="ECO:0000313" key="14">
    <source>
        <dbReference type="Proteomes" id="UP000320857"/>
    </source>
</evidence>
<evidence type="ECO:0000256" key="8">
    <source>
        <dbReference type="ARBA" id="ARBA00022691"/>
    </source>
</evidence>
<reference evidence="15" key="2">
    <citation type="submission" date="2020-05" db="EMBL/GenBank/DDBJ databases">
        <title>Classification of alakaliphilic streptomycetes isolated from an alkaline soil next to Lonar Crater, India and a proposal for the recognition of Streptomyces alkaliterrae sp. nov.</title>
        <authorList>
            <person name="Golinska P."/>
        </authorList>
    </citation>
    <scope>NUCLEOTIDE SEQUENCE [LARGE SCALE GENOMIC DNA]</scope>
    <source>
        <strain evidence="15">OF8</strain>
    </source>
</reference>
<evidence type="ECO:0000313" key="12">
    <source>
        <dbReference type="EMBL" id="MBB1261390.1"/>
    </source>
</evidence>
<dbReference type="EMBL" id="JABJXA010000168">
    <property type="protein sequence ID" value="MBB1261390.1"/>
    <property type="molecule type" value="Genomic_DNA"/>
</dbReference>
<keyword evidence="8" id="KW-0949">S-adenosyl-L-methionine</keyword>
<dbReference type="PANTHER" id="PTHR11579">
    <property type="entry name" value="PROTEIN-L-ISOASPARTATE O-METHYLTRANSFERASE"/>
    <property type="match status" value="1"/>
</dbReference>
<dbReference type="PANTHER" id="PTHR11579:SF0">
    <property type="entry name" value="PROTEIN-L-ISOASPARTATE(D-ASPARTATE) O-METHYLTRANSFERASE"/>
    <property type="match status" value="1"/>
</dbReference>
<keyword evidence="5" id="KW-0963">Cytoplasm</keyword>
<evidence type="ECO:0000256" key="3">
    <source>
        <dbReference type="ARBA" id="ARBA00011890"/>
    </source>
</evidence>
<name>A0A5P0YSZ3_9ACTN</name>
<evidence type="ECO:0000256" key="11">
    <source>
        <dbReference type="ARBA" id="ARBA00031350"/>
    </source>
</evidence>
<dbReference type="EC" id="2.1.1.77" evidence="3"/>
<reference evidence="12" key="3">
    <citation type="journal article" name="Syst. Appl. Microbiol.">
        <title>Streptomyces alkaliterrae sp. nov., isolated from an alkaline soil, and emended descriptions of Streptomyces alkaliphilus, Streptomyces calidiresistens and Streptomyces durbertensis.</title>
        <authorList>
            <person name="Swiecimska M."/>
            <person name="Golinska P."/>
            <person name="Nouioui I."/>
            <person name="Wypij M."/>
            <person name="Rai M."/>
            <person name="Sangal V."/>
            <person name="Goodfellow M."/>
        </authorList>
    </citation>
    <scope>NUCLEOTIDE SEQUENCE</scope>
    <source>
        <strain evidence="12">OF8</strain>
    </source>
</reference>
<dbReference type="Pfam" id="PF01135">
    <property type="entry name" value="PCMT"/>
    <property type="match status" value="1"/>
</dbReference>
<dbReference type="AlphaFoldDB" id="A0A5P0YSZ3"/>
<evidence type="ECO:0000256" key="7">
    <source>
        <dbReference type="ARBA" id="ARBA00022679"/>
    </source>
</evidence>
<evidence type="ECO:0000256" key="4">
    <source>
        <dbReference type="ARBA" id="ARBA00013346"/>
    </source>
</evidence>
<organism evidence="13 14">
    <name type="scientific">Streptomyces alkaliterrae</name>
    <dbReference type="NCBI Taxonomy" id="2213162"/>
    <lineage>
        <taxon>Bacteria</taxon>
        <taxon>Bacillati</taxon>
        <taxon>Actinomycetota</taxon>
        <taxon>Actinomycetes</taxon>
        <taxon>Kitasatosporales</taxon>
        <taxon>Streptomycetaceae</taxon>
        <taxon>Streptomyces</taxon>
    </lineage>
</organism>
<comment type="similarity">
    <text evidence="2">Belongs to the methyltransferase superfamily. L-isoaspartyl/D-aspartyl protein methyltransferase family.</text>
</comment>
<evidence type="ECO:0000256" key="9">
    <source>
        <dbReference type="ARBA" id="ARBA00030757"/>
    </source>
</evidence>
<dbReference type="GO" id="GO:0005737">
    <property type="term" value="C:cytoplasm"/>
    <property type="evidence" value="ECO:0007669"/>
    <property type="project" value="UniProtKB-SubCell"/>
</dbReference>
<accession>A0A5P0YSZ3</accession>
<dbReference type="InterPro" id="IPR029063">
    <property type="entry name" value="SAM-dependent_MTases_sf"/>
</dbReference>
<keyword evidence="14" id="KW-1185">Reference proteome</keyword>
<dbReference type="GO" id="GO:0032259">
    <property type="term" value="P:methylation"/>
    <property type="evidence" value="ECO:0007669"/>
    <property type="project" value="UniProtKB-KW"/>
</dbReference>
<comment type="caution">
    <text evidence="13">The sequence shown here is derived from an EMBL/GenBank/DDBJ whole genome shotgun (WGS) entry which is preliminary data.</text>
</comment>
<keyword evidence="7 13" id="KW-0808">Transferase</keyword>
<dbReference type="InterPro" id="IPR000682">
    <property type="entry name" value="PCMT"/>
</dbReference>
<dbReference type="RefSeq" id="WP_143649020.1">
    <property type="nucleotide sequence ID" value="NZ_JABJXA010000168.1"/>
</dbReference>
<dbReference type="OrthoDB" id="4035289at2"/>
<dbReference type="GO" id="GO:0004719">
    <property type="term" value="F:protein-L-isoaspartate (D-aspartate) O-methyltransferase activity"/>
    <property type="evidence" value="ECO:0007669"/>
    <property type="project" value="UniProtKB-EC"/>
</dbReference>
<gene>
    <name evidence="13" type="primary">fxlM</name>
    <name evidence="13" type="ORF">FNX44_016510</name>
    <name evidence="12" type="ORF">H3147_21625</name>
</gene>
<sequence>MTESRGGAMEDDGMTTEVDRSTEELRVRMVKRLVERGVIVSPAVEAAFRAVPRHRFAPEVSAAEVYEAPEAIFTKRADGGRAVSSVSAPWLHARMLEAAELAPGMNVLEIGSGGCNAALLAEMVGPGGSVTTVDIDPDITDRAHRLLAETGYTRVAVRTADGAQPLGEAPAGGWDRIVVTTGAADLPDAWFSQLAPTGRLIVPLRFRSLSRTLAFTWEGEHLRSDTTVVSGFLAMQGTSAQAPRVVRLADADVRLIVDEDQPVDDLALSQAFADPRQERWTGVELTGSEGLLPRLDLWLAGAVTPYGRLRATKAAAERGLVGWVLGSGAGAVWNGDSLAYLTLRQAPYTPEHFELGVTAHGPTKDKLAADLGDAVRQWDATARHSGDPVVHAYPRRGAEQPVGVVIEKPSARLTVTP</sequence>
<comment type="subcellular location">
    <subcellularLocation>
        <location evidence="1">Cytoplasm</location>
    </subcellularLocation>
</comment>
<proteinExistence type="inferred from homology"/>
<evidence type="ECO:0000256" key="10">
    <source>
        <dbReference type="ARBA" id="ARBA00031323"/>
    </source>
</evidence>
<dbReference type="NCBIfam" id="TIGR04364">
    <property type="entry name" value="methyltran_FxLD"/>
    <property type="match status" value="1"/>
</dbReference>
<evidence type="ECO:0000313" key="15">
    <source>
        <dbReference type="Proteomes" id="UP000517765"/>
    </source>
</evidence>
<evidence type="ECO:0000256" key="5">
    <source>
        <dbReference type="ARBA" id="ARBA00022490"/>
    </source>
</evidence>
<keyword evidence="6 13" id="KW-0489">Methyltransferase</keyword>
<dbReference type="Proteomes" id="UP000517765">
    <property type="component" value="Unassembled WGS sequence"/>
</dbReference>
<reference evidence="13 14" key="1">
    <citation type="submission" date="2019-10" db="EMBL/GenBank/DDBJ databases">
        <title>Streptomyces sp. nov., a novel actinobacterium isolated from alkaline environment.</title>
        <authorList>
            <person name="Golinska P."/>
        </authorList>
    </citation>
    <scope>NUCLEOTIDE SEQUENCE [LARGE SCALE GENOMIC DNA]</scope>
    <source>
        <strain evidence="13 14">OF1</strain>
    </source>
</reference>
<dbReference type="Gene3D" id="3.40.50.150">
    <property type="entry name" value="Vaccinia Virus protein VP39"/>
    <property type="match status" value="1"/>
</dbReference>
<dbReference type="CDD" id="cd02440">
    <property type="entry name" value="AdoMet_MTases"/>
    <property type="match status" value="1"/>
</dbReference>
<evidence type="ECO:0000256" key="6">
    <source>
        <dbReference type="ARBA" id="ARBA00022603"/>
    </source>
</evidence>
<dbReference type="InterPro" id="IPR027573">
    <property type="entry name" value="Methyltran_FxLD"/>
</dbReference>
<protein>
    <recommendedName>
        <fullName evidence="4">Protein-L-isoaspartate O-methyltransferase</fullName>
        <ecNumber evidence="3">2.1.1.77</ecNumber>
    </recommendedName>
    <alternativeName>
        <fullName evidence="11">L-isoaspartyl protein carboxyl methyltransferase</fullName>
    </alternativeName>
    <alternativeName>
        <fullName evidence="9">Protein L-isoaspartyl methyltransferase</fullName>
    </alternativeName>
    <alternativeName>
        <fullName evidence="10">Protein-beta-aspartate methyltransferase</fullName>
    </alternativeName>
</protein>
<dbReference type="Proteomes" id="UP000320857">
    <property type="component" value="Unassembled WGS sequence"/>
</dbReference>
<evidence type="ECO:0000313" key="13">
    <source>
        <dbReference type="EMBL" id="MQS03443.1"/>
    </source>
</evidence>